<organism evidence="3 4">
    <name type="scientific">Mortierella polycephala</name>
    <dbReference type="NCBI Taxonomy" id="41804"/>
    <lineage>
        <taxon>Eukaryota</taxon>
        <taxon>Fungi</taxon>
        <taxon>Fungi incertae sedis</taxon>
        <taxon>Mucoromycota</taxon>
        <taxon>Mortierellomycotina</taxon>
        <taxon>Mortierellomycetes</taxon>
        <taxon>Mortierellales</taxon>
        <taxon>Mortierellaceae</taxon>
        <taxon>Mortierella</taxon>
    </lineage>
</organism>
<dbReference type="OrthoDB" id="2446764at2759"/>
<reference evidence="3" key="1">
    <citation type="journal article" date="2020" name="Fungal Divers.">
        <title>Resolving the Mortierellaceae phylogeny through synthesis of multi-gene phylogenetics and phylogenomics.</title>
        <authorList>
            <person name="Vandepol N."/>
            <person name="Liber J."/>
            <person name="Desiro A."/>
            <person name="Na H."/>
            <person name="Kennedy M."/>
            <person name="Barry K."/>
            <person name="Grigoriev I.V."/>
            <person name="Miller A.N."/>
            <person name="O'Donnell K."/>
            <person name="Stajich J.E."/>
            <person name="Bonito G."/>
        </authorList>
    </citation>
    <scope>NUCLEOTIDE SEQUENCE</scope>
    <source>
        <strain evidence="3">KOD948</strain>
    </source>
</reference>
<evidence type="ECO:0000313" key="3">
    <source>
        <dbReference type="EMBL" id="KAG0259649.1"/>
    </source>
</evidence>
<gene>
    <name evidence="3" type="ORF">BG011_002500</name>
</gene>
<feature type="transmembrane region" description="Helical" evidence="2">
    <location>
        <begin position="113"/>
        <end position="131"/>
    </location>
</feature>
<evidence type="ECO:0000256" key="2">
    <source>
        <dbReference type="SAM" id="Phobius"/>
    </source>
</evidence>
<sequence length="276" mass="31211">MNLTSGLRVLRSFIILLTLIGFGSNIYEFKSPTHYLDHFNNILSFYFLTGYLFSLFHIYSNDNVRIRRGTRTFRYIGPYCRALFMILPALFWYSTNMTRPIDMSDGDYIQWDQLLSFPIAILIVVESVLSLKWEARRKTLIELAKAYQGQGQQIQGYRQGQRQEYGNGCGRGQETMAMVVVDNDGRVVIPTILPPEEQDNIEIVVPPRVHDPHAVSHSVSAKVSTVDPTFAQLSMHESSSSSSSSSSASASTSASNQSRHAQNMHTRDDLPPYSRT</sequence>
<evidence type="ECO:0000256" key="1">
    <source>
        <dbReference type="SAM" id="MobiDB-lite"/>
    </source>
</evidence>
<evidence type="ECO:0000313" key="4">
    <source>
        <dbReference type="Proteomes" id="UP000726737"/>
    </source>
</evidence>
<keyword evidence="2" id="KW-0812">Transmembrane</keyword>
<feature type="compositionally biased region" description="Low complexity" evidence="1">
    <location>
        <begin position="238"/>
        <end position="255"/>
    </location>
</feature>
<protein>
    <submittedName>
        <fullName evidence="3">Uncharacterized protein</fullName>
    </submittedName>
</protein>
<accession>A0A9P6Q566</accession>
<keyword evidence="2" id="KW-0472">Membrane</keyword>
<name>A0A9P6Q566_9FUNG</name>
<keyword evidence="2" id="KW-1133">Transmembrane helix</keyword>
<dbReference type="Proteomes" id="UP000726737">
    <property type="component" value="Unassembled WGS sequence"/>
</dbReference>
<feature type="transmembrane region" description="Helical" evidence="2">
    <location>
        <begin position="9"/>
        <end position="27"/>
    </location>
</feature>
<feature type="transmembrane region" description="Helical" evidence="2">
    <location>
        <begin position="72"/>
        <end position="93"/>
    </location>
</feature>
<comment type="caution">
    <text evidence="3">The sequence shown here is derived from an EMBL/GenBank/DDBJ whole genome shotgun (WGS) entry which is preliminary data.</text>
</comment>
<feature type="transmembrane region" description="Helical" evidence="2">
    <location>
        <begin position="39"/>
        <end position="60"/>
    </location>
</feature>
<proteinExistence type="predicted"/>
<feature type="region of interest" description="Disordered" evidence="1">
    <location>
        <begin position="233"/>
        <end position="276"/>
    </location>
</feature>
<dbReference type="AlphaFoldDB" id="A0A9P6Q566"/>
<dbReference type="EMBL" id="JAAAJA010000180">
    <property type="protein sequence ID" value="KAG0259649.1"/>
    <property type="molecule type" value="Genomic_DNA"/>
</dbReference>
<keyword evidence="4" id="KW-1185">Reference proteome</keyword>